<dbReference type="InterPro" id="IPR041492">
    <property type="entry name" value="HAD_2"/>
</dbReference>
<dbReference type="OrthoDB" id="9802350at2"/>
<dbReference type="InterPro" id="IPR011951">
    <property type="entry name" value="HAD-SF_hydro_IA_YjjG/PynA"/>
</dbReference>
<dbReference type="InterPro" id="IPR006439">
    <property type="entry name" value="HAD-SF_hydro_IA"/>
</dbReference>
<dbReference type="SFLD" id="SFLDS00003">
    <property type="entry name" value="Haloacid_Dehalogenase"/>
    <property type="match status" value="1"/>
</dbReference>
<gene>
    <name evidence="1" type="ORF">CBF28_07625</name>
</gene>
<dbReference type="Gene3D" id="1.10.150.240">
    <property type="entry name" value="Putative phosphatase, domain 2"/>
    <property type="match status" value="1"/>
</dbReference>
<evidence type="ECO:0000313" key="1">
    <source>
        <dbReference type="EMBL" id="RSU14931.1"/>
    </source>
</evidence>
<dbReference type="Proteomes" id="UP000288028">
    <property type="component" value="Unassembled WGS sequence"/>
</dbReference>
<dbReference type="AlphaFoldDB" id="A0A430B3W2"/>
<comment type="caution">
    <text evidence="1">The sequence shown here is derived from an EMBL/GenBank/DDBJ whole genome shotgun (WGS) entry which is preliminary data.</text>
</comment>
<dbReference type="Gene3D" id="3.40.50.1000">
    <property type="entry name" value="HAD superfamily/HAD-like"/>
    <property type="match status" value="1"/>
</dbReference>
<accession>A0A430B3W2</accession>
<dbReference type="RefSeq" id="WP_126793642.1">
    <property type="nucleotide sequence ID" value="NZ_CP060720.1"/>
</dbReference>
<dbReference type="NCBIfam" id="TIGR02254">
    <property type="entry name" value="YjjG_YfnB"/>
    <property type="match status" value="1"/>
</dbReference>
<dbReference type="GeneID" id="95579588"/>
<dbReference type="InterPro" id="IPR036412">
    <property type="entry name" value="HAD-like_sf"/>
</dbReference>
<dbReference type="InterPro" id="IPR023214">
    <property type="entry name" value="HAD_sf"/>
</dbReference>
<dbReference type="PRINTS" id="PR00413">
    <property type="entry name" value="HADHALOGNASE"/>
</dbReference>
<dbReference type="SFLD" id="SFLDG01129">
    <property type="entry name" value="C1.5:_HAD__Beta-PGM__Phosphata"/>
    <property type="match status" value="1"/>
</dbReference>
<organism evidence="1 2">
    <name type="scientific">Vagococcus carniphilus</name>
    <dbReference type="NCBI Taxonomy" id="218144"/>
    <lineage>
        <taxon>Bacteria</taxon>
        <taxon>Bacillati</taxon>
        <taxon>Bacillota</taxon>
        <taxon>Bacilli</taxon>
        <taxon>Lactobacillales</taxon>
        <taxon>Enterococcaceae</taxon>
        <taxon>Vagococcus</taxon>
    </lineage>
</organism>
<dbReference type="GO" id="GO:0008253">
    <property type="term" value="F:5'-nucleotidase activity"/>
    <property type="evidence" value="ECO:0007669"/>
    <property type="project" value="InterPro"/>
</dbReference>
<reference evidence="1 2" key="1">
    <citation type="submission" date="2017-05" db="EMBL/GenBank/DDBJ databases">
        <title>Vagococcus spp. assemblies.</title>
        <authorList>
            <person name="Gulvik C.A."/>
        </authorList>
    </citation>
    <scope>NUCLEOTIDE SEQUENCE [LARGE SCALE GENOMIC DNA]</scope>
    <source>
        <strain evidence="1 2">SS1714</strain>
    </source>
</reference>
<name>A0A430B3W2_9ENTE</name>
<evidence type="ECO:0000313" key="2">
    <source>
        <dbReference type="Proteomes" id="UP000288028"/>
    </source>
</evidence>
<dbReference type="PANTHER" id="PTHR47478:SF1">
    <property type="entry name" value="PYRIMIDINE 5'-NUCLEOTIDASE YJJG"/>
    <property type="match status" value="1"/>
</dbReference>
<proteinExistence type="predicted"/>
<dbReference type="SUPFAM" id="SSF56784">
    <property type="entry name" value="HAD-like"/>
    <property type="match status" value="1"/>
</dbReference>
<dbReference type="InterPro" id="IPR052550">
    <property type="entry name" value="Pyrimidine_5'-ntase_YjjG"/>
</dbReference>
<sequence>MKTYKYIIFDLDNTLLNFTKSEHYALQDLFAKYGVIFNEENFSTYKEINHELWSKLEEGTIQKAAVLETRFARFFAAQGLQVDGKKADDEYRQFLEGRNDLIDGAYELLDYLTEEGYILFAGTNGVGRTQRQRLKNAEMTHYFKELYISEEVGFEKPDVRFFDTIFTQENIKDLSKVLMIGDSLSSDIRGANRVGIDSIWLNLYSDKSVEDKPTYECLSLKKIKELMNNNNL</sequence>
<keyword evidence="2" id="KW-1185">Reference proteome</keyword>
<dbReference type="EMBL" id="NGKB01000006">
    <property type="protein sequence ID" value="RSU14931.1"/>
    <property type="molecule type" value="Genomic_DNA"/>
</dbReference>
<dbReference type="Pfam" id="PF13419">
    <property type="entry name" value="HAD_2"/>
    <property type="match status" value="1"/>
</dbReference>
<dbReference type="InterPro" id="IPR023198">
    <property type="entry name" value="PGP-like_dom2"/>
</dbReference>
<dbReference type="PANTHER" id="PTHR47478">
    <property type="match status" value="1"/>
</dbReference>
<dbReference type="SFLD" id="SFLDG01135">
    <property type="entry name" value="C1.5.6:_HAD__Beta-PGM__Phospha"/>
    <property type="match status" value="1"/>
</dbReference>
<protein>
    <submittedName>
        <fullName evidence="1">Noncanonical pyrimidine nucleotidase, YjjG family</fullName>
    </submittedName>
</protein>
<dbReference type="NCBIfam" id="TIGR01549">
    <property type="entry name" value="HAD-SF-IA-v1"/>
    <property type="match status" value="1"/>
</dbReference>